<dbReference type="Proteomes" id="UP000310016">
    <property type="component" value="Unassembled WGS sequence"/>
</dbReference>
<organism evidence="4 5">
    <name type="scientific">Chitiniphilus eburneus</name>
    <dbReference type="NCBI Taxonomy" id="2571148"/>
    <lineage>
        <taxon>Bacteria</taxon>
        <taxon>Pseudomonadati</taxon>
        <taxon>Pseudomonadota</taxon>
        <taxon>Betaproteobacteria</taxon>
        <taxon>Neisseriales</taxon>
        <taxon>Chitinibacteraceae</taxon>
        <taxon>Chitiniphilus</taxon>
    </lineage>
</organism>
<gene>
    <name evidence="4" type="ORF">FAZ21_13155</name>
</gene>
<comment type="similarity">
    <text evidence="1">Belongs to the glycosyl hydrolase 16 family.</text>
</comment>
<evidence type="ECO:0000256" key="2">
    <source>
        <dbReference type="SAM" id="MobiDB-lite"/>
    </source>
</evidence>
<feature type="compositionally biased region" description="Pro residues" evidence="2">
    <location>
        <begin position="12"/>
        <end position="25"/>
    </location>
</feature>
<dbReference type="GO" id="GO:0005975">
    <property type="term" value="P:carbohydrate metabolic process"/>
    <property type="evidence" value="ECO:0007669"/>
    <property type="project" value="InterPro"/>
</dbReference>
<dbReference type="Gene3D" id="2.60.120.200">
    <property type="match status" value="1"/>
</dbReference>
<protein>
    <submittedName>
        <fullName evidence="4">Glycoside hydrolase family 16 protein</fullName>
    </submittedName>
</protein>
<dbReference type="Pfam" id="PF00722">
    <property type="entry name" value="Glyco_hydro_16"/>
    <property type="match status" value="1"/>
</dbReference>
<name>A0A4U0PUK5_9NEIS</name>
<evidence type="ECO:0000259" key="3">
    <source>
        <dbReference type="PROSITE" id="PS51762"/>
    </source>
</evidence>
<evidence type="ECO:0000313" key="5">
    <source>
        <dbReference type="Proteomes" id="UP000310016"/>
    </source>
</evidence>
<dbReference type="PANTHER" id="PTHR10963">
    <property type="entry name" value="GLYCOSYL HYDROLASE-RELATED"/>
    <property type="match status" value="1"/>
</dbReference>
<dbReference type="PROSITE" id="PS51762">
    <property type="entry name" value="GH16_2"/>
    <property type="match status" value="1"/>
</dbReference>
<proteinExistence type="inferred from homology"/>
<dbReference type="CDD" id="cd08023">
    <property type="entry name" value="GH16_laminarinase_like"/>
    <property type="match status" value="1"/>
</dbReference>
<dbReference type="InterPro" id="IPR050546">
    <property type="entry name" value="Glycosyl_Hydrlase_16"/>
</dbReference>
<dbReference type="EMBL" id="SUMF01000015">
    <property type="protein sequence ID" value="TJZ72089.1"/>
    <property type="molecule type" value="Genomic_DNA"/>
</dbReference>
<dbReference type="AlphaFoldDB" id="A0A4U0PUK5"/>
<dbReference type="InterPro" id="IPR000757">
    <property type="entry name" value="Beta-glucanase-like"/>
</dbReference>
<reference evidence="4 5" key="1">
    <citation type="submission" date="2019-04" db="EMBL/GenBank/DDBJ databases">
        <title>Chitiniphilus eburnea sp. nov., a novel chitinolytic bacterium isolated from aquaculture sludge.</title>
        <authorList>
            <person name="Sheng M."/>
        </authorList>
    </citation>
    <scope>NUCLEOTIDE SEQUENCE [LARGE SCALE GENOMIC DNA]</scope>
    <source>
        <strain evidence="4 5">HX-2-15</strain>
    </source>
</reference>
<dbReference type="OrthoDB" id="9809583at2"/>
<dbReference type="PANTHER" id="PTHR10963:SF55">
    <property type="entry name" value="GLYCOSIDE HYDROLASE FAMILY 16 PROTEIN"/>
    <property type="match status" value="1"/>
</dbReference>
<keyword evidence="4" id="KW-0378">Hydrolase</keyword>
<feature type="region of interest" description="Disordered" evidence="2">
    <location>
        <begin position="1"/>
        <end position="35"/>
    </location>
</feature>
<dbReference type="SUPFAM" id="SSF49899">
    <property type="entry name" value="Concanavalin A-like lectins/glucanases"/>
    <property type="match status" value="1"/>
</dbReference>
<evidence type="ECO:0000256" key="1">
    <source>
        <dbReference type="ARBA" id="ARBA00006865"/>
    </source>
</evidence>
<feature type="domain" description="GH16" evidence="3">
    <location>
        <begin position="25"/>
        <end position="279"/>
    </location>
</feature>
<keyword evidence="5" id="KW-1185">Reference proteome</keyword>
<accession>A0A4U0PUK5</accession>
<sequence>MWKVVSGGCAPTPTPATPTPPPQPTPTSNIPSPAGWRLVWNDEFNNSAIDTTKWSFEVNGQGGGNNELQYYTARNENARIENGKLVIEARRENYTGPDGTRQYTSARLRSLGKGDWTYGRFEARMKLPYGQGLWPAFWMLPTDWVYGGWAASGELDIMEAINLKAAGGNVTYGSIHYGGVWPNNTHKTISTVPGSSMADNFHDYAVEWEPGVIRWYVDGQYFGQQTDWYSSAGAYPAPFNQRFHLLLNVAVGGNWPGNPDATTSFPQRMEVDWVRVFQR</sequence>
<dbReference type="InterPro" id="IPR013320">
    <property type="entry name" value="ConA-like_dom_sf"/>
</dbReference>
<dbReference type="GO" id="GO:0004553">
    <property type="term" value="F:hydrolase activity, hydrolyzing O-glycosyl compounds"/>
    <property type="evidence" value="ECO:0007669"/>
    <property type="project" value="InterPro"/>
</dbReference>
<comment type="caution">
    <text evidence="4">The sequence shown here is derived from an EMBL/GenBank/DDBJ whole genome shotgun (WGS) entry which is preliminary data.</text>
</comment>
<evidence type="ECO:0000313" key="4">
    <source>
        <dbReference type="EMBL" id="TJZ72089.1"/>
    </source>
</evidence>